<dbReference type="InterPro" id="IPR012337">
    <property type="entry name" value="RNaseH-like_sf"/>
</dbReference>
<evidence type="ECO:0000313" key="5">
    <source>
        <dbReference type="EMBL" id="KIM85296.1"/>
    </source>
</evidence>
<evidence type="ECO:0000256" key="1">
    <source>
        <dbReference type="ARBA" id="ARBA00022722"/>
    </source>
</evidence>
<dbReference type="InterPro" id="IPR047201">
    <property type="entry name" value="ERI-1_3'hExo-like"/>
</dbReference>
<accession>A0A0C3G3V6</accession>
<dbReference type="Gene3D" id="3.30.420.10">
    <property type="entry name" value="Ribonuclease H-like superfamily/Ribonuclease H"/>
    <property type="match status" value="1"/>
</dbReference>
<gene>
    <name evidence="5" type="ORF">PILCRDRAFT_5628</name>
</gene>
<dbReference type="CDD" id="cd06133">
    <property type="entry name" value="ERI-1_3'hExo_like"/>
    <property type="match status" value="1"/>
</dbReference>
<dbReference type="Pfam" id="PF00929">
    <property type="entry name" value="RNase_T"/>
    <property type="match status" value="1"/>
</dbReference>
<dbReference type="InterPro" id="IPR013520">
    <property type="entry name" value="Ribonucl_H"/>
</dbReference>
<keyword evidence="1" id="KW-0540">Nuclease</keyword>
<dbReference type="Proteomes" id="UP000054166">
    <property type="component" value="Unassembled WGS sequence"/>
</dbReference>
<dbReference type="HOGENOM" id="CLU_037266_4_3_1"/>
<dbReference type="OrthoDB" id="448399at2759"/>
<keyword evidence="2" id="KW-0378">Hydrolase</keyword>
<feature type="domain" description="Exonuclease" evidence="4">
    <location>
        <begin position="10"/>
        <end position="140"/>
    </location>
</feature>
<dbReference type="PANTHER" id="PTHR23044:SF61">
    <property type="entry name" value="3'-5' EXORIBONUCLEASE 1-RELATED"/>
    <property type="match status" value="1"/>
</dbReference>
<keyword evidence="3" id="KW-0269">Exonuclease</keyword>
<dbReference type="EMBL" id="KN832985">
    <property type="protein sequence ID" value="KIM85296.1"/>
    <property type="molecule type" value="Genomic_DNA"/>
</dbReference>
<keyword evidence="6" id="KW-1185">Reference proteome</keyword>
<dbReference type="InterPro" id="IPR051274">
    <property type="entry name" value="3-5_Exoribonuclease"/>
</dbReference>
<sequence length="156" mass="17657">MSNLFGTLVLTDFCTDLTGIQQETVNLPDDFPLVWSQFQAWLKSLLGALEKPTDYAFLTCGDWNLKTMLPEQLAYTATIHPGFDPTVPPPMDCWINIKKSFNGHYKVRKSGMGGILHYLKLGLEGRNHSGIDDCKNILSIVKKMRDEKWKPVDDLP</sequence>
<dbReference type="STRING" id="765440.A0A0C3G3V6"/>
<proteinExistence type="predicted"/>
<reference evidence="6" key="2">
    <citation type="submission" date="2015-01" db="EMBL/GenBank/DDBJ databases">
        <title>Evolutionary Origins and Diversification of the Mycorrhizal Mutualists.</title>
        <authorList>
            <consortium name="DOE Joint Genome Institute"/>
            <consortium name="Mycorrhizal Genomics Consortium"/>
            <person name="Kohler A."/>
            <person name="Kuo A."/>
            <person name="Nagy L.G."/>
            <person name="Floudas D."/>
            <person name="Copeland A."/>
            <person name="Barry K.W."/>
            <person name="Cichocki N."/>
            <person name="Veneault-Fourrey C."/>
            <person name="LaButti K."/>
            <person name="Lindquist E.A."/>
            <person name="Lipzen A."/>
            <person name="Lundell T."/>
            <person name="Morin E."/>
            <person name="Murat C."/>
            <person name="Riley R."/>
            <person name="Ohm R."/>
            <person name="Sun H."/>
            <person name="Tunlid A."/>
            <person name="Henrissat B."/>
            <person name="Grigoriev I.V."/>
            <person name="Hibbett D.S."/>
            <person name="Martin F."/>
        </authorList>
    </citation>
    <scope>NUCLEOTIDE SEQUENCE [LARGE SCALE GENOMIC DNA]</scope>
    <source>
        <strain evidence="6">F 1598</strain>
    </source>
</reference>
<dbReference type="InterPro" id="IPR036397">
    <property type="entry name" value="RNaseH_sf"/>
</dbReference>
<dbReference type="AlphaFoldDB" id="A0A0C3G3V6"/>
<dbReference type="InParanoid" id="A0A0C3G3V6"/>
<dbReference type="GO" id="GO:0000175">
    <property type="term" value="F:3'-5'-RNA exonuclease activity"/>
    <property type="evidence" value="ECO:0007669"/>
    <property type="project" value="InterPro"/>
</dbReference>
<evidence type="ECO:0000256" key="2">
    <source>
        <dbReference type="ARBA" id="ARBA00022801"/>
    </source>
</evidence>
<name>A0A0C3G3V6_PILCF</name>
<dbReference type="PANTHER" id="PTHR23044">
    <property type="entry name" value="3'-5' EXONUCLEASE ERI1-RELATED"/>
    <property type="match status" value="1"/>
</dbReference>
<organism evidence="5 6">
    <name type="scientific">Piloderma croceum (strain F 1598)</name>
    <dbReference type="NCBI Taxonomy" id="765440"/>
    <lineage>
        <taxon>Eukaryota</taxon>
        <taxon>Fungi</taxon>
        <taxon>Dikarya</taxon>
        <taxon>Basidiomycota</taxon>
        <taxon>Agaricomycotina</taxon>
        <taxon>Agaricomycetes</taxon>
        <taxon>Agaricomycetidae</taxon>
        <taxon>Atheliales</taxon>
        <taxon>Atheliaceae</taxon>
        <taxon>Piloderma</taxon>
    </lineage>
</organism>
<evidence type="ECO:0000259" key="4">
    <source>
        <dbReference type="Pfam" id="PF00929"/>
    </source>
</evidence>
<reference evidence="5 6" key="1">
    <citation type="submission" date="2014-04" db="EMBL/GenBank/DDBJ databases">
        <authorList>
            <consortium name="DOE Joint Genome Institute"/>
            <person name="Kuo A."/>
            <person name="Tarkka M."/>
            <person name="Buscot F."/>
            <person name="Kohler A."/>
            <person name="Nagy L.G."/>
            <person name="Floudas D."/>
            <person name="Copeland A."/>
            <person name="Barry K.W."/>
            <person name="Cichocki N."/>
            <person name="Veneault-Fourrey C."/>
            <person name="LaButti K."/>
            <person name="Lindquist E.A."/>
            <person name="Lipzen A."/>
            <person name="Lundell T."/>
            <person name="Morin E."/>
            <person name="Murat C."/>
            <person name="Sun H."/>
            <person name="Tunlid A."/>
            <person name="Henrissat B."/>
            <person name="Grigoriev I.V."/>
            <person name="Hibbett D.S."/>
            <person name="Martin F."/>
            <person name="Nordberg H.P."/>
            <person name="Cantor M.N."/>
            <person name="Hua S.X."/>
        </authorList>
    </citation>
    <scope>NUCLEOTIDE SEQUENCE [LARGE SCALE GENOMIC DNA]</scope>
    <source>
        <strain evidence="5 6">F 1598</strain>
    </source>
</reference>
<evidence type="ECO:0000313" key="6">
    <source>
        <dbReference type="Proteomes" id="UP000054166"/>
    </source>
</evidence>
<dbReference type="SUPFAM" id="SSF53098">
    <property type="entry name" value="Ribonuclease H-like"/>
    <property type="match status" value="1"/>
</dbReference>
<dbReference type="GO" id="GO:0003676">
    <property type="term" value="F:nucleic acid binding"/>
    <property type="evidence" value="ECO:0007669"/>
    <property type="project" value="InterPro"/>
</dbReference>
<protein>
    <recommendedName>
        <fullName evidence="4">Exonuclease domain-containing protein</fullName>
    </recommendedName>
</protein>
<evidence type="ECO:0000256" key="3">
    <source>
        <dbReference type="ARBA" id="ARBA00022839"/>
    </source>
</evidence>